<keyword evidence="10" id="KW-0408">Iron</keyword>
<comment type="cofactor">
    <cofactor evidence="1">
        <name>heme b</name>
        <dbReference type="ChEBI" id="CHEBI:60344"/>
    </cofactor>
</comment>
<evidence type="ECO:0000256" key="10">
    <source>
        <dbReference type="ARBA" id="ARBA00023004"/>
    </source>
</evidence>
<feature type="transmembrane region" description="Helical" evidence="13">
    <location>
        <begin position="93"/>
        <end position="115"/>
    </location>
</feature>
<evidence type="ECO:0000256" key="5">
    <source>
        <dbReference type="ARBA" id="ARBA00022617"/>
    </source>
</evidence>
<evidence type="ECO:0000256" key="8">
    <source>
        <dbReference type="ARBA" id="ARBA00022982"/>
    </source>
</evidence>
<dbReference type="Pfam" id="PF01292">
    <property type="entry name" value="Ni_hydr_CYTB"/>
    <property type="match status" value="1"/>
</dbReference>
<dbReference type="Proteomes" id="UP001209803">
    <property type="component" value="Chromosome"/>
</dbReference>
<keyword evidence="8" id="KW-0249">Electron transport</keyword>
<gene>
    <name evidence="15" type="ORF">K1718_15510</name>
</gene>
<evidence type="ECO:0000256" key="7">
    <source>
        <dbReference type="ARBA" id="ARBA00022723"/>
    </source>
</evidence>
<evidence type="ECO:0000256" key="4">
    <source>
        <dbReference type="ARBA" id="ARBA00022475"/>
    </source>
</evidence>
<evidence type="ECO:0000256" key="9">
    <source>
        <dbReference type="ARBA" id="ARBA00022989"/>
    </source>
</evidence>
<evidence type="ECO:0000256" key="12">
    <source>
        <dbReference type="ARBA" id="ARBA00037975"/>
    </source>
</evidence>
<dbReference type="InterPro" id="IPR016174">
    <property type="entry name" value="Di-haem_cyt_TM"/>
</dbReference>
<dbReference type="EMBL" id="CP120863">
    <property type="protein sequence ID" value="WFE87572.1"/>
    <property type="molecule type" value="Genomic_DNA"/>
</dbReference>
<dbReference type="PANTHER" id="PTHR30529:SF7">
    <property type="entry name" value="CYTOCHROME B561 BACTERIAL_NI-HYDROGENASE DOMAIN-CONTAINING PROTEIN"/>
    <property type="match status" value="1"/>
</dbReference>
<dbReference type="RefSeq" id="WP_265681699.1">
    <property type="nucleotide sequence ID" value="NZ_CP120863.1"/>
</dbReference>
<protein>
    <submittedName>
        <fullName evidence="15">Cytochrome b</fullName>
    </submittedName>
</protein>
<evidence type="ECO:0000256" key="1">
    <source>
        <dbReference type="ARBA" id="ARBA00001970"/>
    </source>
</evidence>
<dbReference type="Gene3D" id="1.20.950.20">
    <property type="entry name" value="Transmembrane di-heme cytochromes, Chain C"/>
    <property type="match status" value="1"/>
</dbReference>
<keyword evidence="16" id="KW-1185">Reference proteome</keyword>
<sequence length="182" mass="19870">MSPNLSKTTTYDGISRFNHWIIAVAIIGMIGFGFYLSEFLESGPGKGQLIGIQKAVGVLVLIFGLWRVGYRLKQGFLEDATVMPTWQRLTSKLVHIVLLAGIIVMPLSGIIGSYFGGRTTSVFGLFTIPAGDKVEAFSAMGHWLHGACGWLMVGALVLHVAGALKHHFVDHDSTLTRMIRQQ</sequence>
<evidence type="ECO:0000256" key="2">
    <source>
        <dbReference type="ARBA" id="ARBA00004651"/>
    </source>
</evidence>
<keyword evidence="6 13" id="KW-0812">Transmembrane</keyword>
<evidence type="ECO:0000256" key="3">
    <source>
        <dbReference type="ARBA" id="ARBA00022448"/>
    </source>
</evidence>
<dbReference type="InterPro" id="IPR052168">
    <property type="entry name" value="Cytochrome_b561_oxidase"/>
</dbReference>
<evidence type="ECO:0000256" key="13">
    <source>
        <dbReference type="SAM" id="Phobius"/>
    </source>
</evidence>
<keyword evidence="7" id="KW-0479">Metal-binding</keyword>
<accession>A0ABY8F0P2</accession>
<keyword evidence="5" id="KW-0349">Heme</keyword>
<organism evidence="15 16">
    <name type="scientific">Roseibium porphyridii</name>
    <dbReference type="NCBI Taxonomy" id="2866279"/>
    <lineage>
        <taxon>Bacteria</taxon>
        <taxon>Pseudomonadati</taxon>
        <taxon>Pseudomonadota</taxon>
        <taxon>Alphaproteobacteria</taxon>
        <taxon>Hyphomicrobiales</taxon>
        <taxon>Stappiaceae</taxon>
        <taxon>Roseibium</taxon>
    </lineage>
</organism>
<keyword evidence="4" id="KW-1003">Cell membrane</keyword>
<evidence type="ECO:0000256" key="11">
    <source>
        <dbReference type="ARBA" id="ARBA00023136"/>
    </source>
</evidence>
<comment type="subcellular location">
    <subcellularLocation>
        <location evidence="2">Cell membrane</location>
        <topology evidence="2">Multi-pass membrane protein</topology>
    </subcellularLocation>
</comment>
<evidence type="ECO:0000259" key="14">
    <source>
        <dbReference type="Pfam" id="PF01292"/>
    </source>
</evidence>
<keyword evidence="3" id="KW-0813">Transport</keyword>
<evidence type="ECO:0000256" key="6">
    <source>
        <dbReference type="ARBA" id="ARBA00022692"/>
    </source>
</evidence>
<feature type="transmembrane region" description="Helical" evidence="13">
    <location>
        <begin position="49"/>
        <end position="68"/>
    </location>
</feature>
<feature type="domain" description="Cytochrome b561 bacterial/Ni-hydrogenase" evidence="14">
    <location>
        <begin position="11"/>
        <end position="180"/>
    </location>
</feature>
<comment type="similarity">
    <text evidence="12">Belongs to the cytochrome b561 family.</text>
</comment>
<dbReference type="SUPFAM" id="SSF81342">
    <property type="entry name" value="Transmembrane di-heme cytochromes"/>
    <property type="match status" value="1"/>
</dbReference>
<name>A0ABY8F0P2_9HYPH</name>
<proteinExistence type="inferred from homology"/>
<evidence type="ECO:0000313" key="16">
    <source>
        <dbReference type="Proteomes" id="UP001209803"/>
    </source>
</evidence>
<feature type="transmembrane region" description="Helical" evidence="13">
    <location>
        <begin position="20"/>
        <end position="37"/>
    </location>
</feature>
<dbReference type="InterPro" id="IPR011577">
    <property type="entry name" value="Cyt_b561_bac/Ni-Hgenase"/>
</dbReference>
<feature type="transmembrane region" description="Helical" evidence="13">
    <location>
        <begin position="143"/>
        <end position="164"/>
    </location>
</feature>
<keyword evidence="9 13" id="KW-1133">Transmembrane helix</keyword>
<evidence type="ECO:0000313" key="15">
    <source>
        <dbReference type="EMBL" id="WFE87572.1"/>
    </source>
</evidence>
<keyword evidence="11 13" id="KW-0472">Membrane</keyword>
<reference evidence="15 16" key="1">
    <citation type="submission" date="2023-03" db="EMBL/GenBank/DDBJ databases">
        <title>Roseibium porphyridii sp. nov. and Roseibium rhodosorbium sp. nov. isolated from marine algae, Porphyridium cruentum and Rhodosorus marinus, respectively.</title>
        <authorList>
            <person name="Lee M.W."/>
            <person name="Choi B.J."/>
            <person name="Lee J.K."/>
            <person name="Choi D.G."/>
            <person name="Baek J.H."/>
            <person name="Bayburt H."/>
            <person name="Kim J.M."/>
            <person name="Han D.M."/>
            <person name="Kim K.H."/>
            <person name="Jeon C.O."/>
        </authorList>
    </citation>
    <scope>NUCLEOTIDE SEQUENCE [LARGE SCALE GENOMIC DNA]</scope>
    <source>
        <strain evidence="15 16">KMA01</strain>
    </source>
</reference>
<dbReference type="PANTHER" id="PTHR30529">
    <property type="entry name" value="CYTOCHROME B561"/>
    <property type="match status" value="1"/>
</dbReference>